<dbReference type="AlphaFoldDB" id="A0A7J6HRX7"/>
<name>A0A7J6HRX7_CANSA</name>
<evidence type="ECO:0000313" key="2">
    <source>
        <dbReference type="Proteomes" id="UP000583929"/>
    </source>
</evidence>
<gene>
    <name evidence="1" type="ORF">G4B88_019748</name>
</gene>
<sequence length="116" mass="13139">MTLKKDRKKVVKKLTKLVREVGDVAVPKSIMCLNYNTVLIGLLLDFNTLISGQGIIRYCVIEAHLGFKWHAVNFDITPFDAIDMVKKTPAYKSRLKALELERNGGAIIIQLIQLRN</sequence>
<organism evidence="1 2">
    <name type="scientific">Cannabis sativa</name>
    <name type="common">Hemp</name>
    <name type="synonym">Marijuana</name>
    <dbReference type="NCBI Taxonomy" id="3483"/>
    <lineage>
        <taxon>Eukaryota</taxon>
        <taxon>Viridiplantae</taxon>
        <taxon>Streptophyta</taxon>
        <taxon>Embryophyta</taxon>
        <taxon>Tracheophyta</taxon>
        <taxon>Spermatophyta</taxon>
        <taxon>Magnoliopsida</taxon>
        <taxon>eudicotyledons</taxon>
        <taxon>Gunneridae</taxon>
        <taxon>Pentapetalae</taxon>
        <taxon>rosids</taxon>
        <taxon>fabids</taxon>
        <taxon>Rosales</taxon>
        <taxon>Cannabaceae</taxon>
        <taxon>Cannabis</taxon>
    </lineage>
</organism>
<comment type="caution">
    <text evidence="1">The sequence shown here is derived from an EMBL/GenBank/DDBJ whole genome shotgun (WGS) entry which is preliminary data.</text>
</comment>
<accession>A0A7J6HRX7</accession>
<evidence type="ECO:0000313" key="1">
    <source>
        <dbReference type="EMBL" id="KAF4398027.1"/>
    </source>
</evidence>
<proteinExistence type="predicted"/>
<keyword evidence="2" id="KW-1185">Reference proteome</keyword>
<reference evidence="1 2" key="1">
    <citation type="journal article" date="2020" name="bioRxiv">
        <title>Sequence and annotation of 42 cannabis genomes reveals extensive copy number variation in cannabinoid synthesis and pathogen resistance genes.</title>
        <authorList>
            <person name="Mckernan K.J."/>
            <person name="Helbert Y."/>
            <person name="Kane L.T."/>
            <person name="Ebling H."/>
            <person name="Zhang L."/>
            <person name="Liu B."/>
            <person name="Eaton Z."/>
            <person name="Mclaughlin S."/>
            <person name="Kingan S."/>
            <person name="Baybayan P."/>
            <person name="Concepcion G."/>
            <person name="Jordan M."/>
            <person name="Riva A."/>
            <person name="Barbazuk W."/>
            <person name="Harkins T."/>
        </authorList>
    </citation>
    <scope>NUCLEOTIDE SEQUENCE [LARGE SCALE GENOMIC DNA]</scope>
    <source>
        <strain evidence="2">cv. Jamaican Lion 4</strain>
        <tissue evidence="1">Leaf</tissue>
    </source>
</reference>
<protein>
    <submittedName>
        <fullName evidence="1">Uncharacterized protein</fullName>
    </submittedName>
</protein>
<dbReference type="EMBL" id="JAATIQ010000029">
    <property type="protein sequence ID" value="KAF4398027.1"/>
    <property type="molecule type" value="Genomic_DNA"/>
</dbReference>
<dbReference type="Proteomes" id="UP000583929">
    <property type="component" value="Unassembled WGS sequence"/>
</dbReference>